<organism evidence="3 4">
    <name type="scientific">Symbiodinium necroappetens</name>
    <dbReference type="NCBI Taxonomy" id="1628268"/>
    <lineage>
        <taxon>Eukaryota</taxon>
        <taxon>Sar</taxon>
        <taxon>Alveolata</taxon>
        <taxon>Dinophyceae</taxon>
        <taxon>Suessiales</taxon>
        <taxon>Symbiodiniaceae</taxon>
        <taxon>Symbiodinium</taxon>
    </lineage>
</organism>
<dbReference type="InterPro" id="IPR001194">
    <property type="entry name" value="cDENN_dom"/>
</dbReference>
<gene>
    <name evidence="3" type="primary">Crag</name>
    <name evidence="3" type="ORF">SNEC2469_LOCUS7338</name>
</gene>
<dbReference type="AlphaFoldDB" id="A0A812NHR8"/>
<evidence type="ECO:0000256" key="1">
    <source>
        <dbReference type="SAM" id="Phobius"/>
    </source>
</evidence>
<keyword evidence="1" id="KW-1133">Transmembrane helix</keyword>
<feature type="transmembrane region" description="Helical" evidence="1">
    <location>
        <begin position="16"/>
        <end position="33"/>
    </location>
</feature>
<feature type="non-terminal residue" evidence="3">
    <location>
        <position position="1"/>
    </location>
</feature>
<accession>A0A812NHR8</accession>
<dbReference type="EMBL" id="CAJNJA010012503">
    <property type="protein sequence ID" value="CAE7298143.1"/>
    <property type="molecule type" value="Genomic_DNA"/>
</dbReference>
<name>A0A812NHR8_9DINO</name>
<dbReference type="Gene3D" id="3.40.50.11500">
    <property type="match status" value="1"/>
</dbReference>
<comment type="caution">
    <text evidence="3">The sequence shown here is derived from an EMBL/GenBank/DDBJ whole genome shotgun (WGS) entry which is preliminary data.</text>
</comment>
<dbReference type="Pfam" id="PF02141">
    <property type="entry name" value="DENN"/>
    <property type="match status" value="1"/>
</dbReference>
<feature type="domain" description="cDENN" evidence="2">
    <location>
        <begin position="6"/>
        <end position="69"/>
    </location>
</feature>
<evidence type="ECO:0000259" key="2">
    <source>
        <dbReference type="Pfam" id="PF02141"/>
    </source>
</evidence>
<evidence type="ECO:0000313" key="4">
    <source>
        <dbReference type="Proteomes" id="UP000601435"/>
    </source>
</evidence>
<keyword evidence="1" id="KW-0812">Transmembrane</keyword>
<keyword evidence="4" id="KW-1185">Reference proteome</keyword>
<reference evidence="3" key="1">
    <citation type="submission" date="2021-02" db="EMBL/GenBank/DDBJ databases">
        <authorList>
            <person name="Dougan E. K."/>
            <person name="Rhodes N."/>
            <person name="Thang M."/>
            <person name="Chan C."/>
        </authorList>
    </citation>
    <scope>NUCLEOTIDE SEQUENCE</scope>
</reference>
<protein>
    <submittedName>
        <fullName evidence="3">Crag protein</fullName>
    </submittedName>
</protein>
<sequence length="118" mass="12867">MPIECLPVPHVPLGYLVQRLSLSSLLLLFRLALLERKVVLRSSSAFTLAACGEAITSLLLFPFRWQCAFSVFDLDVGEVEIESAAVRLPELPSSVQARLRAGVSRLMANTGIEALTAK</sequence>
<dbReference type="OrthoDB" id="6019893at2759"/>
<keyword evidence="1" id="KW-0472">Membrane</keyword>
<proteinExistence type="predicted"/>
<evidence type="ECO:0000313" key="3">
    <source>
        <dbReference type="EMBL" id="CAE7298143.1"/>
    </source>
</evidence>
<dbReference type="Proteomes" id="UP000601435">
    <property type="component" value="Unassembled WGS sequence"/>
</dbReference>
<dbReference type="InterPro" id="IPR043153">
    <property type="entry name" value="DENN_C"/>
</dbReference>